<dbReference type="Gene3D" id="3.30.420.10">
    <property type="entry name" value="Ribonuclease H-like superfamily/Ribonuclease H"/>
    <property type="match status" value="1"/>
</dbReference>
<dbReference type="EMBL" id="BMAW01046468">
    <property type="protein sequence ID" value="GFS55597.1"/>
    <property type="molecule type" value="Genomic_DNA"/>
</dbReference>
<protein>
    <submittedName>
        <fullName evidence="1">Uncharacterized protein</fullName>
    </submittedName>
</protein>
<dbReference type="AlphaFoldDB" id="A0A8X6IS86"/>
<dbReference type="Proteomes" id="UP000887013">
    <property type="component" value="Unassembled WGS sequence"/>
</dbReference>
<accession>A0A8X6IS86</accession>
<name>A0A8X6IS86_NEPPI</name>
<dbReference type="OrthoDB" id="9971063at2759"/>
<dbReference type="InterPro" id="IPR036397">
    <property type="entry name" value="RNaseH_sf"/>
</dbReference>
<gene>
    <name evidence="1" type="primary">C0J52_12411</name>
    <name evidence="1" type="ORF">NPIL_635861</name>
</gene>
<dbReference type="PANTHER" id="PTHR47326">
    <property type="entry name" value="TRANSPOSABLE ELEMENT TC3 TRANSPOSASE-LIKE PROTEIN"/>
    <property type="match status" value="1"/>
</dbReference>
<dbReference type="GO" id="GO:0003676">
    <property type="term" value="F:nucleic acid binding"/>
    <property type="evidence" value="ECO:0007669"/>
    <property type="project" value="InterPro"/>
</dbReference>
<keyword evidence="2" id="KW-1185">Reference proteome</keyword>
<sequence>MEIFHSPSIGQEKFGAGWDSPLRLTIGRIYEKNEAIPLADCAAAHKHGQARMCECSTNSFGNEHIEPDILLMFSDEATFHISGRVNKHNYVIWATKHPKPERSPDLTPSDFWLCGMVKDQVYASNPRDLYDLKHRIMHVIAGYPAQMADKALQTTIDMLHKFNEKHEGQIEAL</sequence>
<proteinExistence type="predicted"/>
<evidence type="ECO:0000313" key="1">
    <source>
        <dbReference type="EMBL" id="GFS55597.1"/>
    </source>
</evidence>
<evidence type="ECO:0000313" key="2">
    <source>
        <dbReference type="Proteomes" id="UP000887013"/>
    </source>
</evidence>
<organism evidence="1 2">
    <name type="scientific">Nephila pilipes</name>
    <name type="common">Giant wood spider</name>
    <name type="synonym">Nephila maculata</name>
    <dbReference type="NCBI Taxonomy" id="299642"/>
    <lineage>
        <taxon>Eukaryota</taxon>
        <taxon>Metazoa</taxon>
        <taxon>Ecdysozoa</taxon>
        <taxon>Arthropoda</taxon>
        <taxon>Chelicerata</taxon>
        <taxon>Arachnida</taxon>
        <taxon>Araneae</taxon>
        <taxon>Araneomorphae</taxon>
        <taxon>Entelegynae</taxon>
        <taxon>Araneoidea</taxon>
        <taxon>Nephilidae</taxon>
        <taxon>Nephila</taxon>
    </lineage>
</organism>
<reference evidence="1" key="1">
    <citation type="submission" date="2020-08" db="EMBL/GenBank/DDBJ databases">
        <title>Multicomponent nature underlies the extraordinary mechanical properties of spider dragline silk.</title>
        <authorList>
            <person name="Kono N."/>
            <person name="Nakamura H."/>
            <person name="Mori M."/>
            <person name="Yoshida Y."/>
            <person name="Ohtoshi R."/>
            <person name="Malay A.D."/>
            <person name="Moran D.A.P."/>
            <person name="Tomita M."/>
            <person name="Numata K."/>
            <person name="Arakawa K."/>
        </authorList>
    </citation>
    <scope>NUCLEOTIDE SEQUENCE</scope>
</reference>
<comment type="caution">
    <text evidence="1">The sequence shown here is derived from an EMBL/GenBank/DDBJ whole genome shotgun (WGS) entry which is preliminary data.</text>
</comment>
<dbReference type="PANTHER" id="PTHR47326:SF1">
    <property type="entry name" value="HTH PSQ-TYPE DOMAIN-CONTAINING PROTEIN"/>
    <property type="match status" value="1"/>
</dbReference>